<accession>A0AAD4GEE7</accession>
<feature type="transmembrane region" description="Helical" evidence="1">
    <location>
        <begin position="145"/>
        <end position="167"/>
    </location>
</feature>
<keyword evidence="1" id="KW-1133">Transmembrane helix</keyword>
<dbReference type="Pfam" id="PF20151">
    <property type="entry name" value="DUF6533"/>
    <property type="match status" value="1"/>
</dbReference>
<keyword evidence="4" id="KW-1185">Reference proteome</keyword>
<keyword evidence="1" id="KW-0472">Membrane</keyword>
<feature type="transmembrane region" description="Helical" evidence="1">
    <location>
        <begin position="111"/>
        <end position="133"/>
    </location>
</feature>
<feature type="domain" description="DUF6533" evidence="2">
    <location>
        <begin position="23"/>
        <end position="61"/>
    </location>
</feature>
<sequence length="373" mass="41910">MSSGLQSTLEHLVLNSRISLTVVTVVVYDYLLTFSREIEYIWLRPWTWVSTMFVVVRYIGLCWIITNALTPLFLALSKSVFHLPFYALLATNDQIPTDGLKPSCGYFKGTVIYQISTWAFIVFLSATDLMMILRVYAMWNRSKTILSILLFIYVPQSIISVVFGGIYNNPNTHLSVTLAQVLDLSFCNVSYMNTPAILFVYNATPRVVLAAVLVIFAVSQTLKQSFEMYKATKQWQPNRYIKKLVGDGILYFFVNVLYQIDFALTLAVAPTNNTLVFLGVFLYVAFYILIPRFIISIRELYDHDINGRFHTNNGFGVQLRSSAGLDTTMSAMVFVDGNHSPEVAGGTTSSVDIELGRVHGSGLHEDSPIEGSE</sequence>
<gene>
    <name evidence="3" type="ORF">L210DRAFT_3645819</name>
</gene>
<comment type="caution">
    <text evidence="3">The sequence shown here is derived from an EMBL/GenBank/DDBJ whole genome shotgun (WGS) entry which is preliminary data.</text>
</comment>
<dbReference type="InterPro" id="IPR045340">
    <property type="entry name" value="DUF6533"/>
</dbReference>
<organism evidence="3 4">
    <name type="scientific">Boletus edulis BED1</name>
    <dbReference type="NCBI Taxonomy" id="1328754"/>
    <lineage>
        <taxon>Eukaryota</taxon>
        <taxon>Fungi</taxon>
        <taxon>Dikarya</taxon>
        <taxon>Basidiomycota</taxon>
        <taxon>Agaricomycotina</taxon>
        <taxon>Agaricomycetes</taxon>
        <taxon>Agaricomycetidae</taxon>
        <taxon>Boletales</taxon>
        <taxon>Boletineae</taxon>
        <taxon>Boletaceae</taxon>
        <taxon>Boletoideae</taxon>
        <taxon>Boletus</taxon>
    </lineage>
</organism>
<dbReference type="EMBL" id="WHUW01000013">
    <property type="protein sequence ID" value="KAF8439837.1"/>
    <property type="molecule type" value="Genomic_DNA"/>
</dbReference>
<feature type="transmembrane region" description="Helical" evidence="1">
    <location>
        <begin position="12"/>
        <end position="34"/>
    </location>
</feature>
<evidence type="ECO:0000313" key="3">
    <source>
        <dbReference type="EMBL" id="KAF8439837.1"/>
    </source>
</evidence>
<keyword evidence="1" id="KW-0812">Transmembrane</keyword>
<dbReference type="AlphaFoldDB" id="A0AAD4GEE7"/>
<feature type="transmembrane region" description="Helical" evidence="1">
    <location>
        <begin position="198"/>
        <end position="218"/>
    </location>
</feature>
<name>A0AAD4GEE7_BOLED</name>
<feature type="transmembrane region" description="Helical" evidence="1">
    <location>
        <begin position="46"/>
        <end position="65"/>
    </location>
</feature>
<proteinExistence type="predicted"/>
<reference evidence="3" key="2">
    <citation type="journal article" date="2020" name="Nat. Commun.">
        <title>Large-scale genome sequencing of mycorrhizal fungi provides insights into the early evolution of symbiotic traits.</title>
        <authorList>
            <person name="Miyauchi S."/>
            <person name="Kiss E."/>
            <person name="Kuo A."/>
            <person name="Drula E."/>
            <person name="Kohler A."/>
            <person name="Sanchez-Garcia M."/>
            <person name="Morin E."/>
            <person name="Andreopoulos B."/>
            <person name="Barry K.W."/>
            <person name="Bonito G."/>
            <person name="Buee M."/>
            <person name="Carver A."/>
            <person name="Chen C."/>
            <person name="Cichocki N."/>
            <person name="Clum A."/>
            <person name="Culley D."/>
            <person name="Crous P.W."/>
            <person name="Fauchery L."/>
            <person name="Girlanda M."/>
            <person name="Hayes R.D."/>
            <person name="Keri Z."/>
            <person name="LaButti K."/>
            <person name="Lipzen A."/>
            <person name="Lombard V."/>
            <person name="Magnuson J."/>
            <person name="Maillard F."/>
            <person name="Murat C."/>
            <person name="Nolan M."/>
            <person name="Ohm R.A."/>
            <person name="Pangilinan J."/>
            <person name="Pereira M.F."/>
            <person name="Perotto S."/>
            <person name="Peter M."/>
            <person name="Pfister S."/>
            <person name="Riley R."/>
            <person name="Sitrit Y."/>
            <person name="Stielow J.B."/>
            <person name="Szollosi G."/>
            <person name="Zifcakova L."/>
            <person name="Stursova M."/>
            <person name="Spatafora J.W."/>
            <person name="Tedersoo L."/>
            <person name="Vaario L.M."/>
            <person name="Yamada A."/>
            <person name="Yan M."/>
            <person name="Wang P."/>
            <person name="Xu J."/>
            <person name="Bruns T."/>
            <person name="Baldrian P."/>
            <person name="Vilgalys R."/>
            <person name="Dunand C."/>
            <person name="Henrissat B."/>
            <person name="Grigoriev I.V."/>
            <person name="Hibbett D."/>
            <person name="Nagy L.G."/>
            <person name="Martin F.M."/>
        </authorList>
    </citation>
    <scope>NUCLEOTIDE SEQUENCE</scope>
    <source>
        <strain evidence="3">BED1</strain>
    </source>
</reference>
<evidence type="ECO:0000256" key="1">
    <source>
        <dbReference type="SAM" id="Phobius"/>
    </source>
</evidence>
<feature type="transmembrane region" description="Helical" evidence="1">
    <location>
        <begin position="275"/>
        <end position="295"/>
    </location>
</feature>
<reference evidence="3" key="1">
    <citation type="submission" date="2019-10" db="EMBL/GenBank/DDBJ databases">
        <authorList>
            <consortium name="DOE Joint Genome Institute"/>
            <person name="Kuo A."/>
            <person name="Miyauchi S."/>
            <person name="Kiss E."/>
            <person name="Drula E."/>
            <person name="Kohler A."/>
            <person name="Sanchez-Garcia M."/>
            <person name="Andreopoulos B."/>
            <person name="Barry K.W."/>
            <person name="Bonito G."/>
            <person name="Buee M."/>
            <person name="Carver A."/>
            <person name="Chen C."/>
            <person name="Cichocki N."/>
            <person name="Clum A."/>
            <person name="Culley D."/>
            <person name="Crous P.W."/>
            <person name="Fauchery L."/>
            <person name="Girlanda M."/>
            <person name="Hayes R."/>
            <person name="Keri Z."/>
            <person name="LaButti K."/>
            <person name="Lipzen A."/>
            <person name="Lombard V."/>
            <person name="Magnuson J."/>
            <person name="Maillard F."/>
            <person name="Morin E."/>
            <person name="Murat C."/>
            <person name="Nolan M."/>
            <person name="Ohm R."/>
            <person name="Pangilinan J."/>
            <person name="Pereira M."/>
            <person name="Perotto S."/>
            <person name="Peter M."/>
            <person name="Riley R."/>
            <person name="Sitrit Y."/>
            <person name="Stielow B."/>
            <person name="Szollosi G."/>
            <person name="Zifcakova L."/>
            <person name="Stursova M."/>
            <person name="Spatafora J.W."/>
            <person name="Tedersoo L."/>
            <person name="Vaario L.-M."/>
            <person name="Yamada A."/>
            <person name="Yan M."/>
            <person name="Wang P."/>
            <person name="Xu J."/>
            <person name="Bruns T."/>
            <person name="Baldrian P."/>
            <person name="Vilgalys R."/>
            <person name="Henrissat B."/>
            <person name="Grigoriev I.V."/>
            <person name="Hibbett D."/>
            <person name="Nagy L.G."/>
            <person name="Martin F.M."/>
        </authorList>
    </citation>
    <scope>NUCLEOTIDE SEQUENCE</scope>
    <source>
        <strain evidence="3">BED1</strain>
    </source>
</reference>
<protein>
    <recommendedName>
        <fullName evidence="2">DUF6533 domain-containing protein</fullName>
    </recommendedName>
</protein>
<evidence type="ECO:0000313" key="4">
    <source>
        <dbReference type="Proteomes" id="UP001194468"/>
    </source>
</evidence>
<evidence type="ECO:0000259" key="2">
    <source>
        <dbReference type="Pfam" id="PF20151"/>
    </source>
</evidence>
<dbReference type="Proteomes" id="UP001194468">
    <property type="component" value="Unassembled WGS sequence"/>
</dbReference>
<feature type="transmembrane region" description="Helical" evidence="1">
    <location>
        <begin position="249"/>
        <end position="269"/>
    </location>
</feature>